<dbReference type="InterPro" id="IPR014776">
    <property type="entry name" value="4pyrrole_Mease_sub2"/>
</dbReference>
<accession>A0A381Q9V6</accession>
<organism evidence="7">
    <name type="scientific">marine metagenome</name>
    <dbReference type="NCBI Taxonomy" id="408172"/>
    <lineage>
        <taxon>unclassified sequences</taxon>
        <taxon>metagenomes</taxon>
        <taxon>ecological metagenomes</taxon>
    </lineage>
</organism>
<keyword evidence="1" id="KW-0963">Cytoplasm</keyword>
<evidence type="ECO:0000313" key="7">
    <source>
        <dbReference type="EMBL" id="SUZ75634.1"/>
    </source>
</evidence>
<dbReference type="GO" id="GO:0032259">
    <property type="term" value="P:methylation"/>
    <property type="evidence" value="ECO:0007669"/>
    <property type="project" value="UniProtKB-KW"/>
</dbReference>
<feature type="non-terminal residue" evidence="7">
    <location>
        <position position="1"/>
    </location>
</feature>
<dbReference type="EMBL" id="UINC01001252">
    <property type="protein sequence ID" value="SUZ75634.1"/>
    <property type="molecule type" value="Genomic_DNA"/>
</dbReference>
<keyword evidence="2" id="KW-0698">rRNA processing</keyword>
<keyword evidence="5" id="KW-0949">S-adenosyl-L-methionine</keyword>
<dbReference type="PROSITE" id="PS01296">
    <property type="entry name" value="RSMI"/>
    <property type="match status" value="1"/>
</dbReference>
<evidence type="ECO:0000256" key="2">
    <source>
        <dbReference type="ARBA" id="ARBA00022552"/>
    </source>
</evidence>
<evidence type="ECO:0000259" key="6">
    <source>
        <dbReference type="Pfam" id="PF00590"/>
    </source>
</evidence>
<dbReference type="HAMAP" id="MF_01877">
    <property type="entry name" value="16SrRNA_methyltr_I"/>
    <property type="match status" value="1"/>
</dbReference>
<dbReference type="Gene3D" id="3.40.1010.10">
    <property type="entry name" value="Cobalt-precorrin-4 Transmethylase, Domain 1"/>
    <property type="match status" value="1"/>
</dbReference>
<protein>
    <recommendedName>
        <fullName evidence="6">Tetrapyrrole methylase domain-containing protein</fullName>
    </recommendedName>
</protein>
<dbReference type="InterPro" id="IPR000878">
    <property type="entry name" value="4pyrrol_Mease"/>
</dbReference>
<keyword evidence="3" id="KW-0489">Methyltransferase</keyword>
<evidence type="ECO:0000256" key="1">
    <source>
        <dbReference type="ARBA" id="ARBA00022490"/>
    </source>
</evidence>
<dbReference type="SUPFAM" id="SSF53790">
    <property type="entry name" value="Tetrapyrrole methylase"/>
    <property type="match status" value="1"/>
</dbReference>
<dbReference type="InterPro" id="IPR018063">
    <property type="entry name" value="SAM_MeTrfase_RsmI_CS"/>
</dbReference>
<dbReference type="AlphaFoldDB" id="A0A381Q9V6"/>
<feature type="domain" description="Tetrapyrrole methylase" evidence="6">
    <location>
        <begin position="3"/>
        <end position="203"/>
    </location>
</feature>
<dbReference type="InterPro" id="IPR008189">
    <property type="entry name" value="rRNA_ssu_MeTfrase_I"/>
</dbReference>
<dbReference type="PANTHER" id="PTHR46111:SF1">
    <property type="entry name" value="RIBOSOMAL RNA SMALL SUBUNIT METHYLTRANSFERASE I"/>
    <property type="match status" value="1"/>
</dbReference>
<keyword evidence="4" id="KW-0808">Transferase</keyword>
<dbReference type="InterPro" id="IPR014777">
    <property type="entry name" value="4pyrrole_Mease_sub1"/>
</dbReference>
<dbReference type="GO" id="GO:0008168">
    <property type="term" value="F:methyltransferase activity"/>
    <property type="evidence" value="ECO:0007669"/>
    <property type="project" value="UniProtKB-KW"/>
</dbReference>
<name>A0A381Q9V6_9ZZZZ</name>
<evidence type="ECO:0000256" key="5">
    <source>
        <dbReference type="ARBA" id="ARBA00022691"/>
    </source>
</evidence>
<evidence type="ECO:0000256" key="4">
    <source>
        <dbReference type="ARBA" id="ARBA00022679"/>
    </source>
</evidence>
<reference evidence="7" key="1">
    <citation type="submission" date="2018-05" db="EMBL/GenBank/DDBJ databases">
        <authorList>
            <person name="Lanie J.A."/>
            <person name="Ng W.-L."/>
            <person name="Kazmierczak K.M."/>
            <person name="Andrzejewski T.M."/>
            <person name="Davidsen T.M."/>
            <person name="Wayne K.J."/>
            <person name="Tettelin H."/>
            <person name="Glass J.I."/>
            <person name="Rusch D."/>
            <person name="Podicherti R."/>
            <person name="Tsui H.-C.T."/>
            <person name="Winkler M.E."/>
        </authorList>
    </citation>
    <scope>NUCLEOTIDE SEQUENCE</scope>
</reference>
<sequence length="285" mass="30972">VATLYVVSTPIGNLGDLSIRAAEILCSVYRVLSEDTRRTRVLINHISSDVPLVSLHAHNEERRISRVLEWLEAGKDLALVSDAGTPLISDPGARVVSAAIRAGHVVIPIPGPSAVLASLVASGFTTSGFSFYGFPERKGRRRGRLMEIIRDAEHPVVLFESPQRLAKLLNELSEVCGINRSAAVARELTKVHENIRRGTLGELYTFYRDRAPKGEVTIVISGIGRGAPGDITENRSEEARALAGELEGMGMKASEAAKEVASRLDLSRNEAYRIVLETRKTIGEV</sequence>
<evidence type="ECO:0000256" key="3">
    <source>
        <dbReference type="ARBA" id="ARBA00022603"/>
    </source>
</evidence>
<dbReference type="NCBIfam" id="TIGR00096">
    <property type="entry name" value="16S rRNA (cytidine(1402)-2'-O)-methyltransferase"/>
    <property type="match status" value="1"/>
</dbReference>
<dbReference type="Pfam" id="PF00590">
    <property type="entry name" value="TP_methylase"/>
    <property type="match status" value="1"/>
</dbReference>
<dbReference type="GO" id="GO:0006364">
    <property type="term" value="P:rRNA processing"/>
    <property type="evidence" value="ECO:0007669"/>
    <property type="project" value="UniProtKB-KW"/>
</dbReference>
<dbReference type="CDD" id="cd11648">
    <property type="entry name" value="RsmI"/>
    <property type="match status" value="1"/>
</dbReference>
<dbReference type="InterPro" id="IPR035996">
    <property type="entry name" value="4pyrrol_Methylase_sf"/>
</dbReference>
<dbReference type="PIRSF" id="PIRSF005917">
    <property type="entry name" value="MTase_YraL"/>
    <property type="match status" value="1"/>
</dbReference>
<dbReference type="Gene3D" id="3.30.950.10">
    <property type="entry name" value="Methyltransferase, Cobalt-precorrin-4 Transmethylase, Domain 2"/>
    <property type="match status" value="1"/>
</dbReference>
<dbReference type="PANTHER" id="PTHR46111">
    <property type="entry name" value="RIBOSOMAL RNA SMALL SUBUNIT METHYLTRANSFERASE I"/>
    <property type="match status" value="1"/>
</dbReference>
<proteinExistence type="inferred from homology"/>
<gene>
    <name evidence="7" type="ORF">METZ01_LOCUS28488</name>
</gene>